<dbReference type="InterPro" id="IPR000326">
    <property type="entry name" value="PAP2/HPO"/>
</dbReference>
<comment type="caution">
    <text evidence="3">The sequence shown here is derived from an EMBL/GenBank/DDBJ whole genome shotgun (WGS) entry which is preliminary data.</text>
</comment>
<dbReference type="InterPro" id="IPR036938">
    <property type="entry name" value="PAP2/HPO_sf"/>
</dbReference>
<dbReference type="EMBL" id="JAGYPE020000026">
    <property type="protein sequence ID" value="MCH6266882.1"/>
    <property type="molecule type" value="Genomic_DNA"/>
</dbReference>
<dbReference type="EMBL" id="JAGYPE010000001">
    <property type="protein sequence ID" value="MBS4180230.1"/>
    <property type="molecule type" value="Genomic_DNA"/>
</dbReference>
<evidence type="ECO:0000313" key="5">
    <source>
        <dbReference type="Proteomes" id="UP000677265"/>
    </source>
</evidence>
<feature type="transmembrane region" description="Helical" evidence="1">
    <location>
        <begin position="123"/>
        <end position="140"/>
    </location>
</feature>
<dbReference type="SUPFAM" id="SSF48317">
    <property type="entry name" value="Acid phosphatase/Vanadium-dependent haloperoxidase"/>
    <property type="match status" value="1"/>
</dbReference>
<keyword evidence="5" id="KW-1185">Reference proteome</keyword>
<feature type="transmembrane region" description="Helical" evidence="1">
    <location>
        <begin position="21"/>
        <end position="41"/>
    </location>
</feature>
<name>A0A942SUS3_9BACI</name>
<sequence length="190" mass="22289">MDLNIFRIINKMAGRSRLLDMIMITISKKARYVYVLLLIILWFRNKNYKKHSLLTGVSVGVTYIITFIIKFFNYQPRPFVNHEVHLLPPVPAKKDSSFLSKHTALAFAAAVSVLLYQRIFGKIMWYLGIFIGISRIWMGHHYPYEIVRSAALGSIASFMVHLTKKLWDPILSRFIYSYNRFCSFLKFQLK</sequence>
<dbReference type="Gene3D" id="1.20.144.10">
    <property type="entry name" value="Phosphatidic acid phosphatase type 2/haloperoxidase"/>
    <property type="match status" value="1"/>
</dbReference>
<keyword evidence="1" id="KW-1133">Transmembrane helix</keyword>
<gene>
    <name evidence="4" type="ORF">KHB02_015240</name>
    <name evidence="3" type="ORF">KHB02_02380</name>
</gene>
<dbReference type="SMART" id="SM00014">
    <property type="entry name" value="acidPPc"/>
    <property type="match status" value="1"/>
</dbReference>
<accession>A0A942SUS3</accession>
<feature type="domain" description="Phosphatidic acid phosphatase type 2/haloperoxidase" evidence="2">
    <location>
        <begin position="49"/>
        <end position="161"/>
    </location>
</feature>
<proteinExistence type="predicted"/>
<organism evidence="3">
    <name type="scientific">Neobacillus citreus</name>
    <dbReference type="NCBI Taxonomy" id="2833578"/>
    <lineage>
        <taxon>Bacteria</taxon>
        <taxon>Bacillati</taxon>
        <taxon>Bacillota</taxon>
        <taxon>Bacilli</taxon>
        <taxon>Bacillales</taxon>
        <taxon>Bacillaceae</taxon>
        <taxon>Neobacillus</taxon>
    </lineage>
</organism>
<feature type="transmembrane region" description="Helical" evidence="1">
    <location>
        <begin position="53"/>
        <end position="72"/>
    </location>
</feature>
<reference evidence="3" key="1">
    <citation type="submission" date="2021-05" db="EMBL/GenBank/DDBJ databases">
        <title>Novel Bacillus species.</title>
        <authorList>
            <person name="Liu G."/>
        </authorList>
    </citation>
    <scope>NUCLEOTIDE SEQUENCE</scope>
    <source>
        <strain evidence="3 5">FJAT-50051</strain>
    </source>
</reference>
<keyword evidence="1" id="KW-0812">Transmembrane</keyword>
<dbReference type="Proteomes" id="UP000677265">
    <property type="component" value="Unassembled WGS sequence"/>
</dbReference>
<keyword evidence="1" id="KW-0472">Membrane</keyword>
<evidence type="ECO:0000313" key="3">
    <source>
        <dbReference type="EMBL" id="MBS4180230.1"/>
    </source>
</evidence>
<evidence type="ECO:0000313" key="4">
    <source>
        <dbReference type="EMBL" id="MCH6266882.1"/>
    </source>
</evidence>
<protein>
    <submittedName>
        <fullName evidence="3">Phosphatase PAP2 family protein</fullName>
    </submittedName>
</protein>
<dbReference type="Pfam" id="PF01569">
    <property type="entry name" value="PAP2"/>
    <property type="match status" value="1"/>
</dbReference>
<evidence type="ECO:0000256" key="1">
    <source>
        <dbReference type="SAM" id="Phobius"/>
    </source>
</evidence>
<evidence type="ECO:0000259" key="2">
    <source>
        <dbReference type="SMART" id="SM00014"/>
    </source>
</evidence>
<dbReference type="AlphaFoldDB" id="A0A942SUS3"/>
<dbReference type="RefSeq" id="WP_213140236.1">
    <property type="nucleotide sequence ID" value="NZ_JAGYPE020000026.1"/>
</dbReference>